<dbReference type="RefSeq" id="WP_123352636.1">
    <property type="nucleotide sequence ID" value="NZ_CP027432.2"/>
</dbReference>
<gene>
    <name evidence="2" type="ORF">C6V80_00890</name>
    <name evidence="3" type="ORF">EDC58_1246</name>
</gene>
<dbReference type="AlphaFoldDB" id="A0AAJ4RD51"/>
<keyword evidence="5" id="KW-1185">Reference proteome</keyword>
<keyword evidence="1" id="KW-0812">Transmembrane</keyword>
<dbReference type="Proteomes" id="UP000298805">
    <property type="component" value="Chromosome"/>
</dbReference>
<reference evidence="3 4" key="2">
    <citation type="submission" date="2018-11" db="EMBL/GenBank/DDBJ databases">
        <title>Genomic Encyclopedia of Type Strains, Phase IV (KMG-IV): sequencing the most valuable type-strain genomes for metagenomic binning, comparative biology and taxonomic classification.</title>
        <authorList>
            <person name="Goeker M."/>
        </authorList>
    </citation>
    <scope>NUCLEOTIDE SEQUENCE [LARGE SCALE GENOMIC DNA]</scope>
    <source>
        <strain evidence="3 4">DSM 27783</strain>
    </source>
</reference>
<keyword evidence="1" id="KW-0472">Membrane</keyword>
<dbReference type="EMBL" id="CP027432">
    <property type="protein sequence ID" value="QCI27566.1"/>
    <property type="molecule type" value="Genomic_DNA"/>
</dbReference>
<dbReference type="Proteomes" id="UP000272781">
    <property type="component" value="Unassembled WGS sequence"/>
</dbReference>
<feature type="transmembrane region" description="Helical" evidence="1">
    <location>
        <begin position="38"/>
        <end position="61"/>
    </location>
</feature>
<feature type="transmembrane region" description="Helical" evidence="1">
    <location>
        <begin position="6"/>
        <end position="26"/>
    </location>
</feature>
<keyword evidence="1" id="KW-1133">Transmembrane helix</keyword>
<organism evidence="3 4">
    <name type="scientific">Caminibacter pacificus</name>
    <dbReference type="NCBI Taxonomy" id="1424653"/>
    <lineage>
        <taxon>Bacteria</taxon>
        <taxon>Pseudomonadati</taxon>
        <taxon>Campylobacterota</taxon>
        <taxon>Epsilonproteobacteria</taxon>
        <taxon>Nautiliales</taxon>
        <taxon>Nautiliaceae</taxon>
        <taxon>Caminibacter</taxon>
    </lineage>
</organism>
<evidence type="ECO:0000313" key="2">
    <source>
        <dbReference type="EMBL" id="QCI27566.1"/>
    </source>
</evidence>
<evidence type="ECO:0000313" key="4">
    <source>
        <dbReference type="Proteomes" id="UP000272781"/>
    </source>
</evidence>
<evidence type="ECO:0000313" key="5">
    <source>
        <dbReference type="Proteomes" id="UP000298805"/>
    </source>
</evidence>
<feature type="transmembrane region" description="Helical" evidence="1">
    <location>
        <begin position="67"/>
        <end position="87"/>
    </location>
</feature>
<dbReference type="EMBL" id="RJVK01000002">
    <property type="protein sequence ID" value="ROR40256.1"/>
    <property type="molecule type" value="Genomic_DNA"/>
</dbReference>
<sequence>MKLLRYLFYLLFVIAFFAPMIANIYITQNPNETLKTYYVVIFKYFNLIYYAVLIIFLFASFKFKEAVIGGIIFILGYLGFIYFYNFYFAKMEAQKKAEELNAVVLSMDKLKDFGSYKLLYKKGFYVVVKKEKYDHTNPFGYVKDQRR</sequence>
<evidence type="ECO:0000256" key="1">
    <source>
        <dbReference type="SAM" id="Phobius"/>
    </source>
</evidence>
<reference evidence="5" key="1">
    <citation type="submission" date="2018-03" db="EMBL/GenBank/DDBJ databases">
        <title>A comparative analysis of the Nautiliaceae.</title>
        <authorList>
            <person name="Grosche A."/>
            <person name="Smedile F."/>
            <person name="Vetriani C."/>
        </authorList>
    </citation>
    <scope>NUCLEOTIDE SEQUENCE [LARGE SCALE GENOMIC DNA]</scope>
    <source>
        <strain evidence="5">TB6</strain>
    </source>
</reference>
<protein>
    <submittedName>
        <fullName evidence="3">Uncharacterized protein</fullName>
    </submittedName>
</protein>
<name>A0AAJ4RD51_9BACT</name>
<accession>A0AAJ4RD51</accession>
<reference evidence="2" key="3">
    <citation type="submission" date="2019-06" db="EMBL/GenBank/DDBJ databases">
        <title>A comparative analysis of the Nautiliaceae.</title>
        <authorList>
            <person name="Grosche A."/>
            <person name="Smedile F."/>
            <person name="Vetriani C."/>
        </authorList>
    </citation>
    <scope>NUCLEOTIDE SEQUENCE</scope>
    <source>
        <strain evidence="2">TB6</strain>
    </source>
</reference>
<evidence type="ECO:0000313" key="3">
    <source>
        <dbReference type="EMBL" id="ROR40256.1"/>
    </source>
</evidence>
<proteinExistence type="predicted"/>